<dbReference type="PANTHER" id="PTHR31569">
    <property type="entry name" value="SWIM-TYPE DOMAIN-CONTAINING PROTEIN"/>
    <property type="match status" value="1"/>
</dbReference>
<comment type="caution">
    <text evidence="2">The sequence shown here is derived from an EMBL/GenBank/DDBJ whole genome shotgun (WGS) entry which is preliminary data.</text>
</comment>
<gene>
    <name evidence="2" type="ORF">L195_g041206</name>
</gene>
<dbReference type="AlphaFoldDB" id="A0A2K3M301"/>
<protein>
    <submittedName>
        <fullName evidence="2">FAR1-related protein</fullName>
    </submittedName>
</protein>
<dbReference type="EMBL" id="ASHM01048070">
    <property type="protein sequence ID" value="PNX85140.1"/>
    <property type="molecule type" value="Genomic_DNA"/>
</dbReference>
<evidence type="ECO:0000313" key="3">
    <source>
        <dbReference type="Proteomes" id="UP000236291"/>
    </source>
</evidence>
<dbReference type="PANTHER" id="PTHR31569:SF4">
    <property type="entry name" value="SWIM-TYPE DOMAIN-CONTAINING PROTEIN"/>
    <property type="match status" value="1"/>
</dbReference>
<proteinExistence type="predicted"/>
<name>A0A2K3M301_TRIPR</name>
<evidence type="ECO:0000259" key="1">
    <source>
        <dbReference type="Pfam" id="PF21056"/>
    </source>
</evidence>
<reference evidence="2 3" key="2">
    <citation type="journal article" date="2017" name="Front. Plant Sci.">
        <title>Gene Classification and Mining of Molecular Markers Useful in Red Clover (Trifolium pratense) Breeding.</title>
        <authorList>
            <person name="Istvanek J."/>
            <person name="Dluhosova J."/>
            <person name="Dluhos P."/>
            <person name="Patkova L."/>
            <person name="Nedelnik J."/>
            <person name="Repkova J."/>
        </authorList>
    </citation>
    <scope>NUCLEOTIDE SEQUENCE [LARGE SCALE GENOMIC DNA]</scope>
    <source>
        <strain evidence="3">cv. Tatra</strain>
        <tissue evidence="2">Young leaves</tissue>
    </source>
</reference>
<dbReference type="STRING" id="57577.A0A2K3M301"/>
<feature type="domain" description="ZSWIM1/3 RNaseH-like" evidence="1">
    <location>
        <begin position="57"/>
        <end position="112"/>
    </location>
</feature>
<sequence>MTTLKKRRPQAATTMKDIYNIRCRMNMAIRGSRIEMQHLMKCMTEGKYLYSHKVIPGTETMSDIFLAHPDSVKIFNTFPTVLMMDSTYKTNKYRLSLFEIVGSTSTGRTYPVGEGR</sequence>
<dbReference type="InterPro" id="IPR052579">
    <property type="entry name" value="Zinc_finger_SWIM"/>
</dbReference>
<dbReference type="InterPro" id="IPR048324">
    <property type="entry name" value="ZSWIM1-3_RNaseH-like"/>
</dbReference>
<evidence type="ECO:0000313" key="2">
    <source>
        <dbReference type="EMBL" id="PNX85140.1"/>
    </source>
</evidence>
<organism evidence="2 3">
    <name type="scientific">Trifolium pratense</name>
    <name type="common">Red clover</name>
    <dbReference type="NCBI Taxonomy" id="57577"/>
    <lineage>
        <taxon>Eukaryota</taxon>
        <taxon>Viridiplantae</taxon>
        <taxon>Streptophyta</taxon>
        <taxon>Embryophyta</taxon>
        <taxon>Tracheophyta</taxon>
        <taxon>Spermatophyta</taxon>
        <taxon>Magnoliopsida</taxon>
        <taxon>eudicotyledons</taxon>
        <taxon>Gunneridae</taxon>
        <taxon>Pentapetalae</taxon>
        <taxon>rosids</taxon>
        <taxon>fabids</taxon>
        <taxon>Fabales</taxon>
        <taxon>Fabaceae</taxon>
        <taxon>Papilionoideae</taxon>
        <taxon>50 kb inversion clade</taxon>
        <taxon>NPAAA clade</taxon>
        <taxon>Hologalegina</taxon>
        <taxon>IRL clade</taxon>
        <taxon>Trifolieae</taxon>
        <taxon>Trifolium</taxon>
    </lineage>
</organism>
<dbReference type="Pfam" id="PF21056">
    <property type="entry name" value="ZSWIM1-3_RNaseH-like"/>
    <property type="match status" value="1"/>
</dbReference>
<accession>A0A2K3M301</accession>
<dbReference type="Proteomes" id="UP000236291">
    <property type="component" value="Unassembled WGS sequence"/>
</dbReference>
<reference evidence="2 3" key="1">
    <citation type="journal article" date="2014" name="Am. J. Bot.">
        <title>Genome assembly and annotation for red clover (Trifolium pratense; Fabaceae).</title>
        <authorList>
            <person name="Istvanek J."/>
            <person name="Jaros M."/>
            <person name="Krenek A."/>
            <person name="Repkova J."/>
        </authorList>
    </citation>
    <scope>NUCLEOTIDE SEQUENCE [LARGE SCALE GENOMIC DNA]</scope>
    <source>
        <strain evidence="3">cv. Tatra</strain>
        <tissue evidence="2">Young leaves</tissue>
    </source>
</reference>